<feature type="region of interest" description="Disordered" evidence="1">
    <location>
        <begin position="63"/>
        <end position="94"/>
    </location>
</feature>
<evidence type="ECO:0000256" key="1">
    <source>
        <dbReference type="SAM" id="MobiDB-lite"/>
    </source>
</evidence>
<dbReference type="InterPro" id="IPR003121">
    <property type="entry name" value="SWIB_MDM2_domain"/>
</dbReference>
<dbReference type="SUPFAM" id="SSF109715">
    <property type="entry name" value="DEK C-terminal domain"/>
    <property type="match status" value="1"/>
</dbReference>
<proteinExistence type="predicted"/>
<evidence type="ECO:0000313" key="5">
    <source>
        <dbReference type="Proteomes" id="UP000660262"/>
    </source>
</evidence>
<dbReference type="Proteomes" id="UP000660262">
    <property type="component" value="Unassembled WGS sequence"/>
</dbReference>
<organism evidence="4 5">
    <name type="scientific">Pycnococcus provasolii</name>
    <dbReference type="NCBI Taxonomy" id="41880"/>
    <lineage>
        <taxon>Eukaryota</taxon>
        <taxon>Viridiplantae</taxon>
        <taxon>Chlorophyta</taxon>
        <taxon>Pseudoscourfieldiophyceae</taxon>
        <taxon>Pseudoscourfieldiales</taxon>
        <taxon>Pycnococcaceae</taxon>
        <taxon>Pycnococcus</taxon>
    </lineage>
</organism>
<dbReference type="EMBL" id="BNJQ01000034">
    <property type="protein sequence ID" value="GHP11325.1"/>
    <property type="molecule type" value="Genomic_DNA"/>
</dbReference>
<dbReference type="PROSITE" id="PS51998">
    <property type="entry name" value="DEK_C"/>
    <property type="match status" value="1"/>
</dbReference>
<dbReference type="Gene3D" id="1.10.10.60">
    <property type="entry name" value="Homeodomain-like"/>
    <property type="match status" value="1"/>
</dbReference>
<dbReference type="OrthoDB" id="10251073at2759"/>
<keyword evidence="5" id="KW-1185">Reference proteome</keyword>
<dbReference type="PROSITE" id="PS51925">
    <property type="entry name" value="SWIB_MDM2"/>
    <property type="match status" value="1"/>
</dbReference>
<name>A0A830HXK2_9CHLO</name>
<dbReference type="CDD" id="cd10567">
    <property type="entry name" value="SWIB-MDM2_like"/>
    <property type="match status" value="1"/>
</dbReference>
<protein>
    <recommendedName>
        <fullName evidence="6">DM2 domain-containing protein</fullName>
    </recommendedName>
</protein>
<feature type="region of interest" description="Disordered" evidence="1">
    <location>
        <begin position="190"/>
        <end position="233"/>
    </location>
</feature>
<dbReference type="InterPro" id="IPR019835">
    <property type="entry name" value="SWIB_domain"/>
</dbReference>
<gene>
    <name evidence="4" type="ORF">PPROV_001005300</name>
</gene>
<evidence type="ECO:0000313" key="4">
    <source>
        <dbReference type="EMBL" id="GHP11325.1"/>
    </source>
</evidence>
<feature type="domain" description="DEK-C" evidence="3">
    <location>
        <begin position="7"/>
        <end position="62"/>
    </location>
</feature>
<dbReference type="PANTHER" id="PTHR13844">
    <property type="entry name" value="SWI/SNF-RELATED MATRIX-ASSOCIATED ACTIN-DEPENDENT REGULATOR OF CHROMATIN SUBFAMILY D"/>
    <property type="match status" value="1"/>
</dbReference>
<feature type="compositionally biased region" description="Pro residues" evidence="1">
    <location>
        <begin position="221"/>
        <end position="233"/>
    </location>
</feature>
<dbReference type="SUPFAM" id="SSF47592">
    <property type="entry name" value="SWIB/MDM2 domain"/>
    <property type="match status" value="1"/>
</dbReference>
<evidence type="ECO:0000259" key="3">
    <source>
        <dbReference type="PROSITE" id="PS51998"/>
    </source>
</evidence>
<feature type="compositionally biased region" description="Acidic residues" evidence="1">
    <location>
        <begin position="73"/>
        <end position="90"/>
    </location>
</feature>
<dbReference type="InterPro" id="IPR014876">
    <property type="entry name" value="DEK_C"/>
</dbReference>
<reference evidence="4" key="1">
    <citation type="submission" date="2020-10" db="EMBL/GenBank/DDBJ databases">
        <title>Unveiling of a novel bifunctional photoreceptor, Dualchrome1, isolated from a cosmopolitan green alga.</title>
        <authorList>
            <person name="Suzuki S."/>
            <person name="Kawachi M."/>
        </authorList>
    </citation>
    <scope>NUCLEOTIDE SEQUENCE</scope>
    <source>
        <strain evidence="4">NIES 2893</strain>
    </source>
</reference>
<dbReference type="SMART" id="SM00151">
    <property type="entry name" value="SWIB"/>
    <property type="match status" value="1"/>
</dbReference>
<sequence>MASAAPAVDEAHLRALVFEQLEQADLATCSERMIRTQLEASLGHSLKHYKAVIRGFVEEYLSKDDGGGGGGGGDDDDDDEAEEEKEEEPAEKESKKRKVAFGVVILSTELASFFEGANLPHGEMGRAEVVKHLWAYFKAHNLQNPKNKRQIIPDEALARVFGPKGFDAFKSLPKLISKHVFHTTVNGQSQLTSTADEKRKAKKPKAANTKKPGGGGGGGGAPPPPPPPPPRRR</sequence>
<dbReference type="Pfam" id="PF02201">
    <property type="entry name" value="SWIB"/>
    <property type="match status" value="1"/>
</dbReference>
<dbReference type="Gene3D" id="1.10.245.10">
    <property type="entry name" value="SWIB/MDM2 domain"/>
    <property type="match status" value="1"/>
</dbReference>
<dbReference type="Pfam" id="PF08766">
    <property type="entry name" value="DEK_C"/>
    <property type="match status" value="1"/>
</dbReference>
<evidence type="ECO:0008006" key="6">
    <source>
        <dbReference type="Google" id="ProtNLM"/>
    </source>
</evidence>
<feature type="domain" description="DM2" evidence="2">
    <location>
        <begin position="99"/>
        <end position="182"/>
    </location>
</feature>
<dbReference type="InterPro" id="IPR036885">
    <property type="entry name" value="SWIB_MDM2_dom_sf"/>
</dbReference>
<comment type="caution">
    <text evidence="4">The sequence shown here is derived from an EMBL/GenBank/DDBJ whole genome shotgun (WGS) entry which is preliminary data.</text>
</comment>
<dbReference type="AlphaFoldDB" id="A0A830HXK2"/>
<accession>A0A830HXK2</accession>
<evidence type="ECO:0000259" key="2">
    <source>
        <dbReference type="PROSITE" id="PS51925"/>
    </source>
</evidence>